<evidence type="ECO:0000313" key="4">
    <source>
        <dbReference type="EMBL" id="KAK0418769.1"/>
    </source>
</evidence>
<feature type="region of interest" description="Disordered" evidence="2">
    <location>
        <begin position="303"/>
        <end position="331"/>
    </location>
</feature>
<feature type="chain" id="PRO_5041413654" evidence="3">
    <location>
        <begin position="17"/>
        <end position="1008"/>
    </location>
</feature>
<feature type="compositionally biased region" description="Basic residues" evidence="2">
    <location>
        <begin position="158"/>
        <end position="170"/>
    </location>
</feature>
<feature type="compositionally biased region" description="Polar residues" evidence="2">
    <location>
        <begin position="417"/>
        <end position="444"/>
    </location>
</feature>
<dbReference type="Proteomes" id="UP001175271">
    <property type="component" value="Unassembled WGS sequence"/>
</dbReference>
<accession>A0AA39I8N9</accession>
<feature type="compositionally biased region" description="Polar residues" evidence="2">
    <location>
        <begin position="508"/>
        <end position="525"/>
    </location>
</feature>
<evidence type="ECO:0000256" key="1">
    <source>
        <dbReference type="SAM" id="Coils"/>
    </source>
</evidence>
<gene>
    <name evidence="4" type="ORF">QR680_013765</name>
</gene>
<keyword evidence="5" id="KW-1185">Reference proteome</keyword>
<evidence type="ECO:0000256" key="2">
    <source>
        <dbReference type="SAM" id="MobiDB-lite"/>
    </source>
</evidence>
<sequence>MKAVFVTLLLVASACAQRCYWDEQGRELCEPSIRRHPGNFNWNCPVWNPNCDLAMKSARGVPVVNEAPGHFDRSICNYEPRLCFGDDEEASRFKSGFCVWSNVVQMGICLRKRQKEETSYDLATPRCHSSGVYYGCEIPRPRIKQEYRRKESLDRGSAQRRSKRSVKPSKPKTSTVPANNLATQLLLMDTTARISPPKARHILLPRAMAQGPSSRSGFVGLGHVSLVQKLTEALQKKTQEVQRLRAEIDSKQRLLAGVDDHISQLRRTASEKFVRMQNELKAVRIQLHHERNTRVAIQKRYAVDGQPSASSSRQSASPNGIIKNGTGHRRSEQELMNEQLKVVRASVDPVPEPRIIPVPKLNGVLHNGRRTSLPGPSANSTSGSMPPPSTVPRIQGAIVAKRSLANGLDDPAKRARQSNSPGPSSVTSRRSSTNGTPPAAQPSQPALVITLSDDDDDDVDVPVVKSCPNTSNDKKIMLKRPAMPKNQPSQPHYDFGNLPFTFADQVNGVESSDTSGLAGGSSESSCPPRVGVVEEPEEAQEESQDSFLGERAGIDSSTPLPMKDEPKDKISRKRSHTTLTRRAKQEKQQTTMVKKEPEGPKSKKIRAIFKTEDMDNLIPANKALCSSEETEEEDDTNETSRVKNQAIKIEEIDIKELKLCRREEALSTEQVMPHKSRVSVGESFRVNSNNSPVTELPSSSSSMPATSISSPESDEFFDAQETLSVSDSDSDDSIIIQSVKITLHPPPPTDRKLFLLPRTEPLKQWDGKGNPVDQMMELIPEDYEGDRDLIRYQLEQDKKARDGSSKEITKWEPREEVRKEIEALYEKFMNPKWPSDEEEVVPNQIQLDSTIRVASKYDPSLKYVNDAFDAVLPREYRAINDEYFIGGTLNRVIKMELLPKWSETENGLLRSCTVRVQCRASSEPDPNEFVHMFYTVHSDHSVKYGSPWEKADPVKITKEWIYFRFCLETENMEPSDYLCLAAATGVENISYNNGFSIPSDNLEIAIRD</sequence>
<feature type="signal peptide" evidence="3">
    <location>
        <begin position="1"/>
        <end position="16"/>
    </location>
</feature>
<feature type="compositionally biased region" description="Basic and acidic residues" evidence="2">
    <location>
        <begin position="145"/>
        <end position="154"/>
    </location>
</feature>
<feature type="region of interest" description="Disordered" evidence="2">
    <location>
        <begin position="682"/>
        <end position="713"/>
    </location>
</feature>
<feature type="region of interest" description="Disordered" evidence="2">
    <location>
        <begin position="408"/>
        <end position="474"/>
    </location>
</feature>
<evidence type="ECO:0000256" key="3">
    <source>
        <dbReference type="SAM" id="SignalP"/>
    </source>
</evidence>
<dbReference type="EMBL" id="JAUCMV010000002">
    <property type="protein sequence ID" value="KAK0418769.1"/>
    <property type="molecule type" value="Genomic_DNA"/>
</dbReference>
<reference evidence="4" key="1">
    <citation type="submission" date="2023-06" db="EMBL/GenBank/DDBJ databases">
        <title>Genomic analysis of the entomopathogenic nematode Steinernema hermaphroditum.</title>
        <authorList>
            <person name="Schwarz E.M."/>
            <person name="Heppert J.K."/>
            <person name="Baniya A."/>
            <person name="Schwartz H.T."/>
            <person name="Tan C.-H."/>
            <person name="Antoshechkin I."/>
            <person name="Sternberg P.W."/>
            <person name="Goodrich-Blair H."/>
            <person name="Dillman A.R."/>
        </authorList>
    </citation>
    <scope>NUCLEOTIDE SEQUENCE</scope>
    <source>
        <strain evidence="4">PS9179</strain>
        <tissue evidence="4">Whole animal</tissue>
    </source>
</reference>
<feature type="coiled-coil region" evidence="1">
    <location>
        <begin position="227"/>
        <end position="254"/>
    </location>
</feature>
<comment type="caution">
    <text evidence="4">The sequence shown here is derived from an EMBL/GenBank/DDBJ whole genome shotgun (WGS) entry which is preliminary data.</text>
</comment>
<feature type="compositionally biased region" description="Acidic residues" evidence="2">
    <location>
        <begin position="628"/>
        <end position="637"/>
    </location>
</feature>
<dbReference type="PROSITE" id="PS51257">
    <property type="entry name" value="PROKAR_LIPOPROTEIN"/>
    <property type="match status" value="1"/>
</dbReference>
<feature type="compositionally biased region" description="Low complexity" evidence="2">
    <location>
        <begin position="306"/>
        <end position="318"/>
    </location>
</feature>
<keyword evidence="3" id="KW-0732">Signal</keyword>
<dbReference type="AlphaFoldDB" id="A0AA39I8N9"/>
<feature type="compositionally biased region" description="Basic residues" evidence="2">
    <location>
        <begin position="570"/>
        <end position="582"/>
    </location>
</feature>
<proteinExistence type="predicted"/>
<feature type="region of interest" description="Disordered" evidence="2">
    <location>
        <begin position="351"/>
        <end position="392"/>
    </location>
</feature>
<keyword evidence="1" id="KW-0175">Coiled coil</keyword>
<feature type="compositionally biased region" description="Acidic residues" evidence="2">
    <location>
        <begin position="534"/>
        <end position="544"/>
    </location>
</feature>
<evidence type="ECO:0000313" key="5">
    <source>
        <dbReference type="Proteomes" id="UP001175271"/>
    </source>
</evidence>
<feature type="region of interest" description="Disordered" evidence="2">
    <location>
        <begin position="145"/>
        <end position="177"/>
    </location>
</feature>
<feature type="compositionally biased region" description="Basic and acidic residues" evidence="2">
    <location>
        <begin position="583"/>
        <end position="601"/>
    </location>
</feature>
<name>A0AA39I8N9_9BILA</name>
<protein>
    <submittedName>
        <fullName evidence="4">Uncharacterized protein</fullName>
    </submittedName>
</protein>
<organism evidence="4 5">
    <name type="scientific">Steinernema hermaphroditum</name>
    <dbReference type="NCBI Taxonomy" id="289476"/>
    <lineage>
        <taxon>Eukaryota</taxon>
        <taxon>Metazoa</taxon>
        <taxon>Ecdysozoa</taxon>
        <taxon>Nematoda</taxon>
        <taxon>Chromadorea</taxon>
        <taxon>Rhabditida</taxon>
        <taxon>Tylenchina</taxon>
        <taxon>Panagrolaimomorpha</taxon>
        <taxon>Strongyloidoidea</taxon>
        <taxon>Steinernematidae</taxon>
        <taxon>Steinernema</taxon>
    </lineage>
</organism>
<feature type="region of interest" description="Disordered" evidence="2">
    <location>
        <begin position="508"/>
        <end position="641"/>
    </location>
</feature>
<feature type="compositionally biased region" description="Low complexity" evidence="2">
    <location>
        <begin position="691"/>
        <end position="711"/>
    </location>
</feature>